<evidence type="ECO:0000256" key="1">
    <source>
        <dbReference type="SAM" id="MobiDB-lite"/>
    </source>
</evidence>
<feature type="region of interest" description="Disordered" evidence="1">
    <location>
        <begin position="1"/>
        <end position="101"/>
    </location>
</feature>
<feature type="compositionally biased region" description="Polar residues" evidence="1">
    <location>
        <begin position="67"/>
        <end position="101"/>
    </location>
</feature>
<evidence type="ECO:0000313" key="3">
    <source>
        <dbReference type="Proteomes" id="UP001374535"/>
    </source>
</evidence>
<dbReference type="EMBL" id="CP144696">
    <property type="protein sequence ID" value="WVZ11058.1"/>
    <property type="molecule type" value="Genomic_DNA"/>
</dbReference>
<protein>
    <submittedName>
        <fullName evidence="2">Uncharacterized protein</fullName>
    </submittedName>
</protein>
<feature type="compositionally biased region" description="Polar residues" evidence="1">
    <location>
        <begin position="22"/>
        <end position="37"/>
    </location>
</feature>
<feature type="non-terminal residue" evidence="2">
    <location>
        <position position="101"/>
    </location>
</feature>
<accession>A0AAQ3RZN1</accession>
<dbReference type="Proteomes" id="UP001374535">
    <property type="component" value="Chromosome 5"/>
</dbReference>
<evidence type="ECO:0000313" key="2">
    <source>
        <dbReference type="EMBL" id="WVZ11058.1"/>
    </source>
</evidence>
<sequence length="101" mass="11009">PTTPTPVATLRRTKTLTLAANQPPTNRRQCPQQQELQTGLGRQWKSATQQRTASNREYNGRAPPSNEPRSPSTPPNSRCRTAVSNQLIASKVTTPSEGLSS</sequence>
<reference evidence="2 3" key="1">
    <citation type="journal article" date="2023" name="Life. Sci Alliance">
        <title>Evolutionary insights into 3D genome organization and epigenetic landscape of Vigna mungo.</title>
        <authorList>
            <person name="Junaid A."/>
            <person name="Singh B."/>
            <person name="Bhatia S."/>
        </authorList>
    </citation>
    <scope>NUCLEOTIDE SEQUENCE [LARGE SCALE GENOMIC DNA]</scope>
    <source>
        <strain evidence="2">Urdbean</strain>
    </source>
</reference>
<dbReference type="AlphaFoldDB" id="A0AAQ3RZN1"/>
<organism evidence="2 3">
    <name type="scientific">Vigna mungo</name>
    <name type="common">Black gram</name>
    <name type="synonym">Phaseolus mungo</name>
    <dbReference type="NCBI Taxonomy" id="3915"/>
    <lineage>
        <taxon>Eukaryota</taxon>
        <taxon>Viridiplantae</taxon>
        <taxon>Streptophyta</taxon>
        <taxon>Embryophyta</taxon>
        <taxon>Tracheophyta</taxon>
        <taxon>Spermatophyta</taxon>
        <taxon>Magnoliopsida</taxon>
        <taxon>eudicotyledons</taxon>
        <taxon>Gunneridae</taxon>
        <taxon>Pentapetalae</taxon>
        <taxon>rosids</taxon>
        <taxon>fabids</taxon>
        <taxon>Fabales</taxon>
        <taxon>Fabaceae</taxon>
        <taxon>Papilionoideae</taxon>
        <taxon>50 kb inversion clade</taxon>
        <taxon>NPAAA clade</taxon>
        <taxon>indigoferoid/millettioid clade</taxon>
        <taxon>Phaseoleae</taxon>
        <taxon>Vigna</taxon>
    </lineage>
</organism>
<name>A0AAQ3RZN1_VIGMU</name>
<feature type="non-terminal residue" evidence="2">
    <location>
        <position position="1"/>
    </location>
</feature>
<gene>
    <name evidence="2" type="ORF">V8G54_015588</name>
</gene>
<feature type="compositionally biased region" description="Polar residues" evidence="1">
    <location>
        <begin position="45"/>
        <end position="57"/>
    </location>
</feature>
<keyword evidence="3" id="KW-1185">Reference proteome</keyword>
<proteinExistence type="predicted"/>